<name>A0A2T7CUK2_9POAL</name>
<reference evidence="2 3" key="1">
    <citation type="submission" date="2018-04" db="EMBL/GenBank/DDBJ databases">
        <title>WGS assembly of Panicum hallii var. hallii HAL2.</title>
        <authorList>
            <person name="Lovell J."/>
            <person name="Jenkins J."/>
            <person name="Lowry D."/>
            <person name="Mamidi S."/>
            <person name="Sreedasyam A."/>
            <person name="Weng X."/>
            <person name="Barry K."/>
            <person name="Bonette J."/>
            <person name="Campitelli B."/>
            <person name="Daum C."/>
            <person name="Gordon S."/>
            <person name="Gould B."/>
            <person name="Lipzen A."/>
            <person name="MacQueen A."/>
            <person name="Palacio-Mejia J."/>
            <person name="Plott C."/>
            <person name="Shakirov E."/>
            <person name="Shu S."/>
            <person name="Yoshinaga Y."/>
            <person name="Zane M."/>
            <person name="Rokhsar D."/>
            <person name="Grimwood J."/>
            <person name="Schmutz J."/>
            <person name="Juenger T."/>
        </authorList>
    </citation>
    <scope>NUCLEOTIDE SEQUENCE [LARGE SCALE GENOMIC DNA]</scope>
    <source>
        <strain evidence="3">cv. HAL2</strain>
    </source>
</reference>
<keyword evidence="3" id="KW-1185">Reference proteome</keyword>
<sequence length="42" mass="4608">MSEEALSPPAALSRGDYHEPARRPLHRPLPTPVATFSPISRV</sequence>
<dbReference type="AlphaFoldDB" id="A0A2T7CUK2"/>
<dbReference type="Proteomes" id="UP000244336">
    <property type="component" value="Chromosome 7"/>
</dbReference>
<gene>
    <name evidence="2" type="ORF">GQ55_7G128800</name>
</gene>
<evidence type="ECO:0000313" key="3">
    <source>
        <dbReference type="Proteomes" id="UP000244336"/>
    </source>
</evidence>
<accession>A0A2T7CUK2</accession>
<protein>
    <submittedName>
        <fullName evidence="2">Uncharacterized protein</fullName>
    </submittedName>
</protein>
<proteinExistence type="predicted"/>
<organism evidence="2 3">
    <name type="scientific">Panicum hallii var. hallii</name>
    <dbReference type="NCBI Taxonomy" id="1504633"/>
    <lineage>
        <taxon>Eukaryota</taxon>
        <taxon>Viridiplantae</taxon>
        <taxon>Streptophyta</taxon>
        <taxon>Embryophyta</taxon>
        <taxon>Tracheophyta</taxon>
        <taxon>Spermatophyta</taxon>
        <taxon>Magnoliopsida</taxon>
        <taxon>Liliopsida</taxon>
        <taxon>Poales</taxon>
        <taxon>Poaceae</taxon>
        <taxon>PACMAD clade</taxon>
        <taxon>Panicoideae</taxon>
        <taxon>Panicodae</taxon>
        <taxon>Paniceae</taxon>
        <taxon>Panicinae</taxon>
        <taxon>Panicum</taxon>
        <taxon>Panicum sect. Panicum</taxon>
    </lineage>
</organism>
<evidence type="ECO:0000313" key="2">
    <source>
        <dbReference type="EMBL" id="PUZ47009.1"/>
    </source>
</evidence>
<evidence type="ECO:0000256" key="1">
    <source>
        <dbReference type="SAM" id="MobiDB-lite"/>
    </source>
</evidence>
<dbReference type="EMBL" id="CM009755">
    <property type="protein sequence ID" value="PUZ47009.1"/>
    <property type="molecule type" value="Genomic_DNA"/>
</dbReference>
<dbReference type="Gramene" id="PUZ47009">
    <property type="protein sequence ID" value="PUZ47009"/>
    <property type="gene ID" value="GQ55_7G128800"/>
</dbReference>
<feature type="region of interest" description="Disordered" evidence="1">
    <location>
        <begin position="1"/>
        <end position="42"/>
    </location>
</feature>